<name>A0AAU9IUM2_9CILI</name>
<protein>
    <submittedName>
        <fullName evidence="2">Uncharacterized protein</fullName>
    </submittedName>
</protein>
<reference evidence="2" key="1">
    <citation type="submission" date="2021-09" db="EMBL/GenBank/DDBJ databases">
        <authorList>
            <consortium name="AG Swart"/>
            <person name="Singh M."/>
            <person name="Singh A."/>
            <person name="Seah K."/>
            <person name="Emmerich C."/>
        </authorList>
    </citation>
    <scope>NUCLEOTIDE SEQUENCE</scope>
    <source>
        <strain evidence="2">ATCC30299</strain>
    </source>
</reference>
<feature type="region of interest" description="Disordered" evidence="1">
    <location>
        <begin position="418"/>
        <end position="450"/>
    </location>
</feature>
<evidence type="ECO:0000313" key="3">
    <source>
        <dbReference type="Proteomes" id="UP001162131"/>
    </source>
</evidence>
<accession>A0AAU9IUM2</accession>
<organism evidence="2 3">
    <name type="scientific">Blepharisma stoltei</name>
    <dbReference type="NCBI Taxonomy" id="1481888"/>
    <lineage>
        <taxon>Eukaryota</taxon>
        <taxon>Sar</taxon>
        <taxon>Alveolata</taxon>
        <taxon>Ciliophora</taxon>
        <taxon>Postciliodesmatophora</taxon>
        <taxon>Heterotrichea</taxon>
        <taxon>Heterotrichida</taxon>
        <taxon>Blepharismidae</taxon>
        <taxon>Blepharisma</taxon>
    </lineage>
</organism>
<proteinExistence type="predicted"/>
<dbReference type="AlphaFoldDB" id="A0AAU9IUM2"/>
<evidence type="ECO:0000313" key="2">
    <source>
        <dbReference type="EMBL" id="CAG9316813.1"/>
    </source>
</evidence>
<sequence>MEIPVILEDLKDKHKIAFERDEITNFREDLLSLIHESCKKGYLRGIGKRTISVPDFSQNNYINKINCLLPKQSQVIRFNIFSLFARITPNQKIFINIPQTIIRTDESSRPYLIQTEKDGCIVSKPFLNKTNFFEYPKKTDESYPYFVYRVHNKEPALLFSKENAEEVWDSFDGQAMMQRYIECRSNPVSVIRVLWKKNMKNKYFTIVNRNKYDSSWMSKKMRYKKAMINKNKSFSSLSDFKYSNMILPTTQSINNPYKLIGKPSCSKLSRSTSCFHNIKQANSIINSNSINLSQTMSEVVNNDKEEMHNPESIKRIEILREESSKDLIINTKNSESCYAVETFIKIPEIEAMVNQIITFLTTDIYPRQSINGMVFDFIQDKNDNNWAFLSCREQYIDFKFPLDIDKVSKLKLKLKPSRRSLSTGRTEKSSSTETEHRSNQQEPKQGKTEESNLINVTLPFKFKENYPCKSAQKSVSSDKDLIERANIVNERLGHIITQKTPICFKNKDIRQESIQYYQRYNHRLPNDSLTPQCPAFKSYSAGVQNKIVLSSMDEKSIACAQRALRDAIDNFDEMAMNVEISKVKRQNLVEKYGGISFWNSLIVSLYNKVLSNDKLNKYFKNTRMEDFEVIVSGMFKIFNGKMSLEFRRAMRKNHQGRGITDSEYWCYAEIYEQTLKEFNIDEEDQKSIMSQIRSMKGLIVR</sequence>
<gene>
    <name evidence="2" type="ORF">BSTOLATCC_MIC16913</name>
</gene>
<evidence type="ECO:0000256" key="1">
    <source>
        <dbReference type="SAM" id="MobiDB-lite"/>
    </source>
</evidence>
<dbReference type="GO" id="GO:0019825">
    <property type="term" value="F:oxygen binding"/>
    <property type="evidence" value="ECO:0007669"/>
    <property type="project" value="InterPro"/>
</dbReference>
<feature type="compositionally biased region" description="Basic and acidic residues" evidence="1">
    <location>
        <begin position="425"/>
        <end position="450"/>
    </location>
</feature>
<dbReference type="Proteomes" id="UP001162131">
    <property type="component" value="Unassembled WGS sequence"/>
</dbReference>
<dbReference type="EMBL" id="CAJZBQ010000016">
    <property type="protein sequence ID" value="CAG9316813.1"/>
    <property type="molecule type" value="Genomic_DNA"/>
</dbReference>
<dbReference type="SUPFAM" id="SSF46458">
    <property type="entry name" value="Globin-like"/>
    <property type="match status" value="1"/>
</dbReference>
<dbReference type="GO" id="GO:0020037">
    <property type="term" value="F:heme binding"/>
    <property type="evidence" value="ECO:0007669"/>
    <property type="project" value="InterPro"/>
</dbReference>
<keyword evidence="3" id="KW-1185">Reference proteome</keyword>
<dbReference type="Gene3D" id="1.10.490.10">
    <property type="entry name" value="Globins"/>
    <property type="match status" value="1"/>
</dbReference>
<comment type="caution">
    <text evidence="2">The sequence shown here is derived from an EMBL/GenBank/DDBJ whole genome shotgun (WGS) entry which is preliminary data.</text>
</comment>
<dbReference type="InterPro" id="IPR009050">
    <property type="entry name" value="Globin-like_sf"/>
</dbReference>
<dbReference type="InterPro" id="IPR012292">
    <property type="entry name" value="Globin/Proto"/>
</dbReference>